<dbReference type="AlphaFoldDB" id="A0A0S4XNR1"/>
<dbReference type="EMBL" id="FAXN01000053">
    <property type="protein sequence ID" value="CUV65923.1"/>
    <property type="molecule type" value="Genomic_DNA"/>
</dbReference>
<dbReference type="Gene3D" id="3.10.310.30">
    <property type="match status" value="1"/>
</dbReference>
<dbReference type="PANTHER" id="PTHR42146:SF1">
    <property type="entry name" value="OLIGORIBONUCLEASE NRNB"/>
    <property type="match status" value="1"/>
</dbReference>
<accession>A0A0S4XNR1</accession>
<protein>
    <recommendedName>
        <fullName evidence="2">Phosphoesterase</fullName>
    </recommendedName>
</protein>
<evidence type="ECO:0008006" key="2">
    <source>
        <dbReference type="Google" id="ProtNLM"/>
    </source>
</evidence>
<proteinExistence type="predicted"/>
<dbReference type="InterPro" id="IPR038763">
    <property type="entry name" value="DHH_sf"/>
</dbReference>
<reference evidence="1" key="1">
    <citation type="submission" date="2015-11" db="EMBL/GenBank/DDBJ databases">
        <authorList>
            <person name="Zhang Y."/>
            <person name="Guo Z."/>
        </authorList>
    </citation>
    <scope>NUCLEOTIDE SEQUENCE</scope>
    <source>
        <strain evidence="1">BN30871</strain>
    </source>
</reference>
<name>A0A0S4XNR1_9BACT</name>
<dbReference type="InterPro" id="IPR052968">
    <property type="entry name" value="Nucleotide_metab_enz"/>
</dbReference>
<gene>
    <name evidence="1" type="ORF">BN3087_510014</name>
</gene>
<evidence type="ECO:0000313" key="1">
    <source>
        <dbReference type="EMBL" id="CUV65923.1"/>
    </source>
</evidence>
<organism evidence="1">
    <name type="scientific">Sulfurovum sp. enrichment culture clone C5</name>
    <dbReference type="NCBI Taxonomy" id="497650"/>
    <lineage>
        <taxon>Bacteria</taxon>
        <taxon>Pseudomonadati</taxon>
        <taxon>Campylobacterota</taxon>
        <taxon>Epsilonproteobacteria</taxon>
        <taxon>Campylobacterales</taxon>
        <taxon>Sulfurovaceae</taxon>
        <taxon>Sulfurovum</taxon>
        <taxon>environmental samples</taxon>
    </lineage>
</organism>
<dbReference type="PANTHER" id="PTHR42146">
    <property type="entry name" value="3',5'-CYCLIC-NUCLEOTIDE PHOSPHODIESTERASE"/>
    <property type="match status" value="1"/>
</dbReference>
<sequence length="344" mass="39632">MSDKVFHLSHIDLDGYGCQYLTHLAFDNINFYNANYGPEVSARLKEIISDIKSADYKNVTILITDLNLTPKEAAWIEKESREVNASLTLLDHHITGLSTSEKHEWYHLDISHCGTWLTYDWLQKKYNFDINSEFKTVVDAINDVDMWHSHNEYFEYGKVMMSMISSAKEINRTMFQKYDIDYKHFLIDNAKKLLNGNDAHIKLDDNIHAFKKEFFISNKNDTKDNLIASYVSSLLSQNKERFTISYKGYKGLLGYNIGNSSIIGNTFLVQNPDYNFYMDVNFRGIFSLRGNDTLDLSQMAATIGNGGGHKNASGGKIEEFRDSFVYEDVKDFVQRYINDKSFGS</sequence>
<dbReference type="SUPFAM" id="SSF64182">
    <property type="entry name" value="DHH phosphoesterases"/>
    <property type="match status" value="1"/>
</dbReference>